<proteinExistence type="predicted"/>
<dbReference type="PROSITE" id="PS51257">
    <property type="entry name" value="PROKAR_LIPOPROTEIN"/>
    <property type="match status" value="1"/>
</dbReference>
<name>A0A382U4K4_9ZZZZ</name>
<accession>A0A382U4K4</accession>
<feature type="non-terminal residue" evidence="1">
    <location>
        <position position="35"/>
    </location>
</feature>
<dbReference type="AlphaFoldDB" id="A0A382U4K4"/>
<sequence length="35" mass="3846">MNKTLIILPIGLYLLCLLVISSCEEAAIPIEQDNT</sequence>
<gene>
    <name evidence="1" type="ORF">METZ01_LOCUS382100</name>
</gene>
<evidence type="ECO:0000313" key="1">
    <source>
        <dbReference type="EMBL" id="SVD29246.1"/>
    </source>
</evidence>
<organism evidence="1">
    <name type="scientific">marine metagenome</name>
    <dbReference type="NCBI Taxonomy" id="408172"/>
    <lineage>
        <taxon>unclassified sequences</taxon>
        <taxon>metagenomes</taxon>
        <taxon>ecological metagenomes</taxon>
    </lineage>
</organism>
<reference evidence="1" key="1">
    <citation type="submission" date="2018-05" db="EMBL/GenBank/DDBJ databases">
        <authorList>
            <person name="Lanie J.A."/>
            <person name="Ng W.-L."/>
            <person name="Kazmierczak K.M."/>
            <person name="Andrzejewski T.M."/>
            <person name="Davidsen T.M."/>
            <person name="Wayne K.J."/>
            <person name="Tettelin H."/>
            <person name="Glass J.I."/>
            <person name="Rusch D."/>
            <person name="Podicherti R."/>
            <person name="Tsui H.-C.T."/>
            <person name="Winkler M.E."/>
        </authorList>
    </citation>
    <scope>NUCLEOTIDE SEQUENCE</scope>
</reference>
<protein>
    <submittedName>
        <fullName evidence="1">Uncharacterized protein</fullName>
    </submittedName>
</protein>
<dbReference type="EMBL" id="UINC01141486">
    <property type="protein sequence ID" value="SVD29246.1"/>
    <property type="molecule type" value="Genomic_DNA"/>
</dbReference>